<dbReference type="PANTHER" id="PTHR22617:SF41">
    <property type="entry name" value="CHEMOTAXIS SIGNAL TRANSDUCTION SYSTEM ADAPTOR PROTEIN CHEW"/>
    <property type="match status" value="1"/>
</dbReference>
<dbReference type="SUPFAM" id="SSF50341">
    <property type="entry name" value="CheW-like"/>
    <property type="match status" value="1"/>
</dbReference>
<evidence type="ECO:0000313" key="2">
    <source>
        <dbReference type="EMBL" id="KKL28772.1"/>
    </source>
</evidence>
<reference evidence="2" key="1">
    <citation type="journal article" date="2015" name="Nature">
        <title>Complex archaea that bridge the gap between prokaryotes and eukaryotes.</title>
        <authorList>
            <person name="Spang A."/>
            <person name="Saw J.H."/>
            <person name="Jorgensen S.L."/>
            <person name="Zaremba-Niedzwiedzka K."/>
            <person name="Martijn J."/>
            <person name="Lind A.E."/>
            <person name="van Eijk R."/>
            <person name="Schleper C."/>
            <person name="Guy L."/>
            <person name="Ettema T.J."/>
        </authorList>
    </citation>
    <scope>NUCLEOTIDE SEQUENCE</scope>
</reference>
<dbReference type="GO" id="GO:0006935">
    <property type="term" value="P:chemotaxis"/>
    <property type="evidence" value="ECO:0007669"/>
    <property type="project" value="InterPro"/>
</dbReference>
<sequence length="174" mass="19139">MAEIATQTDQSNKALLDKEGKYLTFALGPEEYGLEILKVREIIGIMDIAEVPRTPDFVKGVINLRGKVIPVIDLRLKFQMETIEQTEETCIIVVDVDGVEMGIIVDKVSEVLDIAGEEIEEPPSFGANVDTDFILGMGKAQERVTILLDIGKVLSSMEVAELQAVAQEDSETEE</sequence>
<dbReference type="PROSITE" id="PS50851">
    <property type="entry name" value="CHEW"/>
    <property type="match status" value="1"/>
</dbReference>
<dbReference type="Gene3D" id="2.30.30.40">
    <property type="entry name" value="SH3 Domains"/>
    <property type="match status" value="1"/>
</dbReference>
<dbReference type="Pfam" id="PF01584">
    <property type="entry name" value="CheW"/>
    <property type="match status" value="1"/>
</dbReference>
<feature type="domain" description="CheW-like" evidence="1">
    <location>
        <begin position="19"/>
        <end position="159"/>
    </location>
</feature>
<dbReference type="PANTHER" id="PTHR22617">
    <property type="entry name" value="CHEMOTAXIS SENSOR HISTIDINE KINASE-RELATED"/>
    <property type="match status" value="1"/>
</dbReference>
<dbReference type="CDD" id="cd00732">
    <property type="entry name" value="CheW"/>
    <property type="match status" value="1"/>
</dbReference>
<proteinExistence type="predicted"/>
<name>A0A0F9CQU0_9ZZZZ</name>
<dbReference type="Gene3D" id="2.40.50.180">
    <property type="entry name" value="CheA-289, Domain 4"/>
    <property type="match status" value="1"/>
</dbReference>
<dbReference type="SMART" id="SM00260">
    <property type="entry name" value="CheW"/>
    <property type="match status" value="1"/>
</dbReference>
<evidence type="ECO:0000259" key="1">
    <source>
        <dbReference type="PROSITE" id="PS50851"/>
    </source>
</evidence>
<dbReference type="EMBL" id="LAZR01034977">
    <property type="protein sequence ID" value="KKL28772.1"/>
    <property type="molecule type" value="Genomic_DNA"/>
</dbReference>
<dbReference type="InterPro" id="IPR036061">
    <property type="entry name" value="CheW-like_dom_sf"/>
</dbReference>
<accession>A0A0F9CQU0</accession>
<dbReference type="GO" id="GO:0007165">
    <property type="term" value="P:signal transduction"/>
    <property type="evidence" value="ECO:0007669"/>
    <property type="project" value="InterPro"/>
</dbReference>
<protein>
    <recommendedName>
        <fullName evidence="1">CheW-like domain-containing protein</fullName>
    </recommendedName>
</protein>
<dbReference type="InterPro" id="IPR002545">
    <property type="entry name" value="CheW-lke_dom"/>
</dbReference>
<comment type="caution">
    <text evidence="2">The sequence shown here is derived from an EMBL/GenBank/DDBJ whole genome shotgun (WGS) entry which is preliminary data.</text>
</comment>
<dbReference type="AlphaFoldDB" id="A0A0F9CQU0"/>
<gene>
    <name evidence="2" type="ORF">LCGC14_2371790</name>
</gene>
<dbReference type="InterPro" id="IPR039315">
    <property type="entry name" value="CheW"/>
</dbReference>
<dbReference type="GO" id="GO:0005829">
    <property type="term" value="C:cytosol"/>
    <property type="evidence" value="ECO:0007669"/>
    <property type="project" value="TreeGrafter"/>
</dbReference>
<organism evidence="2">
    <name type="scientific">marine sediment metagenome</name>
    <dbReference type="NCBI Taxonomy" id="412755"/>
    <lineage>
        <taxon>unclassified sequences</taxon>
        <taxon>metagenomes</taxon>
        <taxon>ecological metagenomes</taxon>
    </lineage>
</organism>